<dbReference type="SUPFAM" id="SSF56601">
    <property type="entry name" value="beta-lactamase/transpeptidase-like"/>
    <property type="match status" value="1"/>
</dbReference>
<dbReference type="EMBL" id="GQ844926">
    <property type="protein sequence ID" value="ACY25464.1"/>
    <property type="molecule type" value="Genomic_DNA"/>
</dbReference>
<evidence type="ECO:0000313" key="1">
    <source>
        <dbReference type="EMBL" id="ACY25464.1"/>
    </source>
</evidence>
<reference evidence="1" key="1">
    <citation type="submission" date="2009-08" db="EMBL/GenBank/DDBJ databases">
        <title>Screening for novel FADH2-dependent halogenase genes in the metagenomes of marine sponge associated microbial consortia.</title>
        <authorList>
            <person name="Scheuermayer M."/>
            <person name="Fieseler L."/>
            <person name="Bayer K."/>
            <person name="Hentschel U."/>
        </authorList>
    </citation>
    <scope>NUCLEOTIDE SEQUENCE</scope>
</reference>
<proteinExistence type="predicted"/>
<sequence>MRLMAVTFAVALSITALTSVSGAGGDDPPHPLCALSPRAETETYRLDGRLGVAVVDTTTGALWSGGEQGAFTLHSISHVVLAFAVAMQFSDEGVEPTDELRALLHPLVVRGEGWAARRVWNWLGGANGVNEFYLRVRAEQLIPGVDRDLWGLARGRVVDVARMLSAVTTTRELSPEMRSAVYEFMSSTWSANMWRGVVYPTFSEWQIAIETGWFIPQWRAFRIHQVLILFNPSGEARYAIAVLYDGTAAAEQIWLTLNAIQRALAEDLSRRESGSVYGDQQCQQFGLWLSTLDRTGDASNSDPWLLFAAKP</sequence>
<dbReference type="Gene3D" id="3.40.710.10">
    <property type="entry name" value="DD-peptidase/beta-lactamase superfamily"/>
    <property type="match status" value="1"/>
</dbReference>
<protein>
    <submittedName>
        <fullName evidence="1">Putative secreted protein</fullName>
    </submittedName>
</protein>
<name>E0X6Q4_9ZZZZ</name>
<dbReference type="AlphaFoldDB" id="E0X6Q4"/>
<dbReference type="InterPro" id="IPR012338">
    <property type="entry name" value="Beta-lactam/transpept-like"/>
</dbReference>
<organism evidence="1">
    <name type="scientific">uncultured microorganism</name>
    <dbReference type="NCBI Taxonomy" id="358574"/>
    <lineage>
        <taxon>unclassified sequences</taxon>
        <taxon>environmental samples</taxon>
    </lineage>
</organism>
<accession>E0X6Q4</accession>